<evidence type="ECO:0000313" key="4">
    <source>
        <dbReference type="Proteomes" id="UP000002729"/>
    </source>
</evidence>
<dbReference type="EMBL" id="GL833129">
    <property type="protein sequence ID" value="EGB07838.1"/>
    <property type="molecule type" value="Genomic_DNA"/>
</dbReference>
<dbReference type="GeneID" id="20228341"/>
<dbReference type="GO" id="GO:0016757">
    <property type="term" value="F:glycosyltransferase activity"/>
    <property type="evidence" value="ECO:0007669"/>
    <property type="project" value="InterPro"/>
</dbReference>
<keyword evidence="4" id="KW-1185">Reference proteome</keyword>
<feature type="region of interest" description="Disordered" evidence="1">
    <location>
        <begin position="842"/>
        <end position="894"/>
    </location>
</feature>
<sequence>MRRLLCALVALAAPTRAYQDPNATAQLKYLQNHCVAAPCSAHGPCAPRFARAQPGATVARGTAWVITVKRVRRATQSDWANMEHFAATTLPQYEELWRGRTGVDHVVLPQVAAASNFASARGADTDWFKETARVAFAALRARANLAPAPAGDGFLVFRDGLGRSTCYERVVHATYVPRATYLRDPDATRAFLEAADGLHGGGSVADAAPSTRPPRTVTLLLRSANLNRPAKRAGPAWANSRELAASLERWLSSEHPGWVLQTVALAHAFSFASQFRTAQHSGVLVGAHGASLTNGVFQRDGAALLEVLNCGHRSNTYRKLATNRGLFYASATKAGQGPGGADCGRDLGRRHVDTRRSLPLDELRGPLSAAIAAVEANLPPATLAGCASLLPAAGDRSVGDVDSLAAALERSDARGDERRRLGECAAYRAGTLFATHVALGGDDGADVAAHRRRRTFLLAAAAFDRRGGGLVDSWAMSFFVDSAAVALVEAQRLARHVLFLHAGTSFCKLAARNKCAAPPKFSTMWDPGDGPTWGNCARGLKVVHESASKIGKGRRARCSAKELDCAQRLAAFKTRGYELMAVERWADAGGAVCPSPASNKEALWYATVLREPLARVASHHNHLWTKTLRTAPKAVKGRTRSSRKPGLYFKGVFEDGGPAPCVDPEELPFSVGAPHRTGYDWSMVCAMSSDYATRSLLGTSFSDRPYDARVPPREPPDALLRRAKDALLDFAVVLVVEQASRARNVVRHGLGWRPFSKADVFPTIGRDASKSRKVVAANATGSDRALLTQHNQLDLALYAFANDLFDADVFFYDKAAHSGLFREPIADARRLFCGFNKAPPPVDEAAGDDEADGYGEDPPGAFFGTGAAAGGGGGGGGSAGSTNQPKGSSSSDASRWRQLGFRGAQAGSCFAGVAPAAAARRFVHGGVSASLPELDESMAYDRPESRSDGRGHGLLFPTKLLKEQSRRSTSAASSVAISAA</sequence>
<feature type="region of interest" description="Disordered" evidence="1">
    <location>
        <begin position="936"/>
        <end position="980"/>
    </location>
</feature>
<accession>F0Y9Y9</accession>
<proteinExistence type="predicted"/>
<gene>
    <name evidence="3" type="ORF">AURANDRAFT_71684</name>
</gene>
<evidence type="ECO:0000313" key="3">
    <source>
        <dbReference type="EMBL" id="EGB07838.1"/>
    </source>
</evidence>
<dbReference type="Gene3D" id="3.40.50.300">
    <property type="entry name" value="P-loop containing nucleotide triphosphate hydrolases"/>
    <property type="match status" value="1"/>
</dbReference>
<dbReference type="KEGG" id="aaf:AURANDRAFT_71684"/>
<feature type="compositionally biased region" description="Acidic residues" evidence="1">
    <location>
        <begin position="845"/>
        <end position="855"/>
    </location>
</feature>
<protein>
    <submittedName>
        <fullName evidence="3">Uncharacterized protein</fullName>
    </submittedName>
</protein>
<feature type="compositionally biased region" description="Gly residues" evidence="1">
    <location>
        <begin position="867"/>
        <end position="879"/>
    </location>
</feature>
<evidence type="ECO:0000256" key="1">
    <source>
        <dbReference type="SAM" id="MobiDB-lite"/>
    </source>
</evidence>
<dbReference type="InterPro" id="IPR027417">
    <property type="entry name" value="P-loop_NTPase"/>
</dbReference>
<reference evidence="3 4" key="1">
    <citation type="journal article" date="2011" name="Proc. Natl. Acad. Sci. U.S.A.">
        <title>Niche of harmful alga Aureococcus anophagefferens revealed through ecogenomics.</title>
        <authorList>
            <person name="Gobler C.J."/>
            <person name="Berry D.L."/>
            <person name="Dyhrman S.T."/>
            <person name="Wilhelm S.W."/>
            <person name="Salamov A."/>
            <person name="Lobanov A.V."/>
            <person name="Zhang Y."/>
            <person name="Collier J.L."/>
            <person name="Wurch L.L."/>
            <person name="Kustka A.B."/>
            <person name="Dill B.D."/>
            <person name="Shah M."/>
            <person name="VerBerkmoes N.C."/>
            <person name="Kuo A."/>
            <person name="Terry A."/>
            <person name="Pangilinan J."/>
            <person name="Lindquist E.A."/>
            <person name="Lucas S."/>
            <person name="Paulsen I.T."/>
            <person name="Hattenrath-Lehmann T.K."/>
            <person name="Talmage S.C."/>
            <person name="Walker E.A."/>
            <person name="Koch F."/>
            <person name="Burson A.M."/>
            <person name="Marcoval M.A."/>
            <person name="Tang Y.Z."/>
            <person name="Lecleir G.R."/>
            <person name="Coyne K.J."/>
            <person name="Berg G.M."/>
            <person name="Bertrand E.M."/>
            <person name="Saito M.A."/>
            <person name="Gladyshev V.N."/>
            <person name="Grigoriev I.V."/>
        </authorList>
    </citation>
    <scope>NUCLEOTIDE SEQUENCE [LARGE SCALE GENOMIC DNA]</scope>
    <source>
        <strain evidence="4">CCMP 1984</strain>
    </source>
</reference>
<dbReference type="RefSeq" id="XP_009037218.1">
    <property type="nucleotide sequence ID" value="XM_009038970.1"/>
</dbReference>
<name>F0Y9Y9_AURAN</name>
<feature type="compositionally biased region" description="Basic and acidic residues" evidence="1">
    <location>
        <begin position="939"/>
        <end position="951"/>
    </location>
</feature>
<dbReference type="OrthoDB" id="529273at2759"/>
<feature type="signal peptide" evidence="2">
    <location>
        <begin position="1"/>
        <end position="17"/>
    </location>
</feature>
<dbReference type="Proteomes" id="UP000002729">
    <property type="component" value="Unassembled WGS sequence"/>
</dbReference>
<dbReference type="AlphaFoldDB" id="F0Y9Y9"/>
<feature type="compositionally biased region" description="Polar residues" evidence="1">
    <location>
        <begin position="883"/>
        <end position="893"/>
    </location>
</feature>
<feature type="compositionally biased region" description="Low complexity" evidence="1">
    <location>
        <begin position="968"/>
        <end position="980"/>
    </location>
</feature>
<dbReference type="PANTHER" id="PTHR20961:SF38">
    <property type="entry name" value="PROTEIN O-LINKED-MANNOSE BETA-1,4-N-ACETYLGLUCOSAMINYLTRANSFERASE 2"/>
    <property type="match status" value="1"/>
</dbReference>
<dbReference type="PANTHER" id="PTHR20961">
    <property type="entry name" value="GLYCOSYLTRANSFERASE"/>
    <property type="match status" value="1"/>
</dbReference>
<feature type="compositionally biased region" description="Low complexity" evidence="1">
    <location>
        <begin position="856"/>
        <end position="866"/>
    </location>
</feature>
<evidence type="ECO:0000256" key="2">
    <source>
        <dbReference type="SAM" id="SignalP"/>
    </source>
</evidence>
<feature type="chain" id="PRO_5003260868" evidence="2">
    <location>
        <begin position="18"/>
        <end position="980"/>
    </location>
</feature>
<keyword evidence="2" id="KW-0732">Signal</keyword>
<dbReference type="InterPro" id="IPR007657">
    <property type="entry name" value="Glycosyltransferase_61"/>
</dbReference>
<organism evidence="4">
    <name type="scientific">Aureococcus anophagefferens</name>
    <name type="common">Harmful bloom alga</name>
    <dbReference type="NCBI Taxonomy" id="44056"/>
    <lineage>
        <taxon>Eukaryota</taxon>
        <taxon>Sar</taxon>
        <taxon>Stramenopiles</taxon>
        <taxon>Ochrophyta</taxon>
        <taxon>Pelagophyceae</taxon>
        <taxon>Pelagomonadales</taxon>
        <taxon>Pelagomonadaceae</taxon>
        <taxon>Aureococcus</taxon>
    </lineage>
</organism>
<dbReference type="InParanoid" id="F0Y9Y9"/>